<accession>A0A2J7ZSG1</accession>
<evidence type="ECO:0000313" key="1">
    <source>
        <dbReference type="EMBL" id="PNH03206.1"/>
    </source>
</evidence>
<sequence>MLEVPATHMQLWEPKPQAGLLRIRPGSYLNITVGLYNGLLMPIQKDVRRFTVSVTIQPRTPNTANSTGVFLGQLGGASDYFDIANLDPGFESGRSSTVPVKDGKATWPQVAIRGWPGYYALIFTAAASDAGPDEVVSLQVEVELLPCRGGEILDMRLASQRASWVGCEQCAQNMYSLWHDDRPALQALSASLGNNSSLQERIKEGPC</sequence>
<protein>
    <submittedName>
        <fullName evidence="1">Uncharacterized protein</fullName>
    </submittedName>
</protein>
<organism evidence="1 2">
    <name type="scientific">Tetrabaena socialis</name>
    <dbReference type="NCBI Taxonomy" id="47790"/>
    <lineage>
        <taxon>Eukaryota</taxon>
        <taxon>Viridiplantae</taxon>
        <taxon>Chlorophyta</taxon>
        <taxon>core chlorophytes</taxon>
        <taxon>Chlorophyceae</taxon>
        <taxon>CS clade</taxon>
        <taxon>Chlamydomonadales</taxon>
        <taxon>Tetrabaenaceae</taxon>
        <taxon>Tetrabaena</taxon>
    </lineage>
</organism>
<proteinExistence type="predicted"/>
<reference evidence="1 2" key="1">
    <citation type="journal article" date="2017" name="Mol. Biol. Evol.">
        <title>The 4-celled Tetrabaena socialis nuclear genome reveals the essential components for genetic control of cell number at the origin of multicellularity in the volvocine lineage.</title>
        <authorList>
            <person name="Featherston J."/>
            <person name="Arakaki Y."/>
            <person name="Hanschen E.R."/>
            <person name="Ferris P.J."/>
            <person name="Michod R.E."/>
            <person name="Olson B.J.S.C."/>
            <person name="Nozaki H."/>
            <person name="Durand P.M."/>
        </authorList>
    </citation>
    <scope>NUCLEOTIDE SEQUENCE [LARGE SCALE GENOMIC DNA]</scope>
    <source>
        <strain evidence="1 2">NIES-571</strain>
    </source>
</reference>
<evidence type="ECO:0000313" key="2">
    <source>
        <dbReference type="Proteomes" id="UP000236333"/>
    </source>
</evidence>
<keyword evidence="2" id="KW-1185">Reference proteome</keyword>
<dbReference type="EMBL" id="PGGS01000534">
    <property type="protein sequence ID" value="PNH03206.1"/>
    <property type="molecule type" value="Genomic_DNA"/>
</dbReference>
<dbReference type="AlphaFoldDB" id="A0A2J7ZSG1"/>
<name>A0A2J7ZSG1_9CHLO</name>
<dbReference type="Proteomes" id="UP000236333">
    <property type="component" value="Unassembled WGS sequence"/>
</dbReference>
<comment type="caution">
    <text evidence="1">The sequence shown here is derived from an EMBL/GenBank/DDBJ whole genome shotgun (WGS) entry which is preliminary data.</text>
</comment>
<gene>
    <name evidence="1" type="ORF">TSOC_010750</name>
</gene>